<proteinExistence type="predicted"/>
<evidence type="ECO:0000313" key="1">
    <source>
        <dbReference type="EMBL" id="CAV18946.1"/>
    </source>
</evidence>
<name>B7VPJ6_VIBA3</name>
<evidence type="ECO:0008006" key="3">
    <source>
        <dbReference type="Google" id="ProtNLM"/>
    </source>
</evidence>
<reference evidence="1 2" key="1">
    <citation type="submission" date="2009-02" db="EMBL/GenBank/DDBJ databases">
        <title>Vibrio splendidus str. LGP32 complete genome.</title>
        <authorList>
            <person name="Mazel D."/>
            <person name="Le Roux F."/>
        </authorList>
    </citation>
    <scope>NUCLEOTIDE SEQUENCE [LARGE SCALE GENOMIC DNA]</scope>
    <source>
        <strain evidence="1 2">LGP32</strain>
    </source>
</reference>
<dbReference type="PATRIC" id="fig|575788.5.peg.3051"/>
<accession>B7VPJ6</accession>
<dbReference type="Proteomes" id="UP000009100">
    <property type="component" value="Chromosome 1"/>
</dbReference>
<dbReference type="STRING" id="575788.VS_1762"/>
<protein>
    <recommendedName>
        <fullName evidence="3">DAC domain-containing protein</fullName>
    </recommendedName>
</protein>
<dbReference type="AlphaFoldDB" id="B7VPJ6"/>
<dbReference type="HOGENOM" id="CLU_1359953_0_0_6"/>
<dbReference type="KEGG" id="vsp:VS_1762"/>
<dbReference type="EMBL" id="FM954972">
    <property type="protein sequence ID" value="CAV18946.1"/>
    <property type="molecule type" value="Genomic_DNA"/>
</dbReference>
<organism evidence="1 2">
    <name type="scientific">Vibrio atlanticus (strain LGP32)</name>
    <name type="common">Vibrio splendidus (strain Mel32)</name>
    <dbReference type="NCBI Taxonomy" id="575788"/>
    <lineage>
        <taxon>Bacteria</taxon>
        <taxon>Pseudomonadati</taxon>
        <taxon>Pseudomonadota</taxon>
        <taxon>Gammaproteobacteria</taxon>
        <taxon>Vibrionales</taxon>
        <taxon>Vibrionaceae</taxon>
        <taxon>Vibrio</taxon>
    </lineage>
</organism>
<sequence length="201" mass="22593">MLKKGEYSFHITNRGDIIILGQMGIITVCRKGKWHVYDVQTMKNCICDIVSEYRVGCNMFELLLDFSYKRHGALLIYDPEHKVIENIVNKESLLLNNELIDISREMLSPSVSCINMGGQNMSLRKKRIMIELASMDGALIFDSNSILAFGSMIKTHPKAGNHSGARETAFESAFLYGGRPFKVSSDGDISIRFSNGKLTFL</sequence>
<evidence type="ECO:0000313" key="2">
    <source>
        <dbReference type="Proteomes" id="UP000009100"/>
    </source>
</evidence>
<gene>
    <name evidence="1" type="ordered locus">VS_1762</name>
</gene>